<keyword evidence="1" id="KW-0812">Transmembrane</keyword>
<protein>
    <submittedName>
        <fullName evidence="2">Uncharacterized protein</fullName>
    </submittedName>
</protein>
<keyword evidence="3" id="KW-1185">Reference proteome</keyword>
<evidence type="ECO:0000256" key="1">
    <source>
        <dbReference type="SAM" id="Phobius"/>
    </source>
</evidence>
<dbReference type="Proteomes" id="UP000626210">
    <property type="component" value="Unassembled WGS sequence"/>
</dbReference>
<accession>A0ABQ3FVE1</accession>
<evidence type="ECO:0000313" key="3">
    <source>
        <dbReference type="Proteomes" id="UP000626210"/>
    </source>
</evidence>
<organism evidence="2 3">
    <name type="scientific">Pseudorhodoferax aquiterrae</name>
    <dbReference type="NCBI Taxonomy" id="747304"/>
    <lineage>
        <taxon>Bacteria</taxon>
        <taxon>Pseudomonadati</taxon>
        <taxon>Pseudomonadota</taxon>
        <taxon>Betaproteobacteria</taxon>
        <taxon>Burkholderiales</taxon>
        <taxon>Comamonadaceae</taxon>
    </lineage>
</organism>
<feature type="transmembrane region" description="Helical" evidence="1">
    <location>
        <begin position="347"/>
        <end position="365"/>
    </location>
</feature>
<dbReference type="EMBL" id="BMYK01000001">
    <property type="protein sequence ID" value="GHC69358.1"/>
    <property type="molecule type" value="Genomic_DNA"/>
</dbReference>
<gene>
    <name evidence="2" type="ORF">GCM10007320_02720</name>
</gene>
<reference evidence="3" key="1">
    <citation type="journal article" date="2019" name="Int. J. Syst. Evol. Microbiol.">
        <title>The Global Catalogue of Microorganisms (GCM) 10K type strain sequencing project: providing services to taxonomists for standard genome sequencing and annotation.</title>
        <authorList>
            <consortium name="The Broad Institute Genomics Platform"/>
            <consortium name="The Broad Institute Genome Sequencing Center for Infectious Disease"/>
            <person name="Wu L."/>
            <person name="Ma J."/>
        </authorList>
    </citation>
    <scope>NUCLEOTIDE SEQUENCE [LARGE SCALE GENOMIC DNA]</scope>
    <source>
        <strain evidence="3">KCTC 23314</strain>
    </source>
</reference>
<keyword evidence="1" id="KW-1133">Transmembrane helix</keyword>
<sequence length="374" mass="39672">MPSPDPRHAALQRTRAEVARGLAERAAEPGAPLDELRALQERLQLVDAALAAEPTAPAPRRWPPALWPALAVAVLLSVGAAVPVRSVPFTLQAKAHAVALQLDAAGDLGPQPVEGELRIEGQTLLASPAPALRQDVERLGSSPLWLHAPHLLLRGVRHPAASTLTVRAGAPVQLTLDAPRPVLRADIEFSGAARWRVGEAGAATSASFAQAEWLQASAGDAAHPTQRPAPLDLWLGLAPDKSLSWTTLRPSALQFVERRASASGEGVVASSLEQAQLVLPVTASELKLGPGDRIELAGLELESFALSAGESITVQLSGTARVLRTRTGDFERSLKPSLLEFIARHHALGMFWSTALFLWGAIAWVRKQFDGTPA</sequence>
<keyword evidence="1" id="KW-0472">Membrane</keyword>
<name>A0ABQ3FVE1_9BURK</name>
<comment type="caution">
    <text evidence="2">The sequence shown here is derived from an EMBL/GenBank/DDBJ whole genome shotgun (WGS) entry which is preliminary data.</text>
</comment>
<dbReference type="RefSeq" id="WP_189685233.1">
    <property type="nucleotide sequence ID" value="NZ_BMYK01000001.1"/>
</dbReference>
<evidence type="ECO:0000313" key="2">
    <source>
        <dbReference type="EMBL" id="GHC69358.1"/>
    </source>
</evidence>
<proteinExistence type="predicted"/>